<protein>
    <recommendedName>
        <fullName evidence="4">ABC transporter permease</fullName>
    </recommendedName>
</protein>
<feature type="transmembrane region" description="Helical" evidence="1">
    <location>
        <begin position="237"/>
        <end position="260"/>
    </location>
</feature>
<proteinExistence type="predicted"/>
<comment type="caution">
    <text evidence="2">The sequence shown here is derived from an EMBL/GenBank/DDBJ whole genome shotgun (WGS) entry which is preliminary data.</text>
</comment>
<name>A0A329QGV4_9ACTN</name>
<evidence type="ECO:0008006" key="4">
    <source>
        <dbReference type="Google" id="ProtNLM"/>
    </source>
</evidence>
<feature type="transmembrane region" description="Helical" evidence="1">
    <location>
        <begin position="160"/>
        <end position="180"/>
    </location>
</feature>
<dbReference type="OrthoDB" id="3686802at2"/>
<evidence type="ECO:0000313" key="3">
    <source>
        <dbReference type="Proteomes" id="UP000250462"/>
    </source>
</evidence>
<dbReference type="Proteomes" id="UP000250462">
    <property type="component" value="Unassembled WGS sequence"/>
</dbReference>
<dbReference type="GO" id="GO:0005886">
    <property type="term" value="C:plasma membrane"/>
    <property type="evidence" value="ECO:0007669"/>
    <property type="project" value="UniProtKB-SubCell"/>
</dbReference>
<dbReference type="PANTHER" id="PTHR37305:SF1">
    <property type="entry name" value="MEMBRANE PROTEIN"/>
    <property type="match status" value="1"/>
</dbReference>
<evidence type="ECO:0000256" key="1">
    <source>
        <dbReference type="SAM" id="Phobius"/>
    </source>
</evidence>
<keyword evidence="1" id="KW-0472">Membrane</keyword>
<feature type="transmembrane region" description="Helical" evidence="1">
    <location>
        <begin position="192"/>
        <end position="212"/>
    </location>
</feature>
<reference evidence="2 3" key="1">
    <citation type="submission" date="2018-06" db="EMBL/GenBank/DDBJ databases">
        <title>Phytoactinopolyspora halophila sp. nov., a novel halophilic actinomycete isolated from a saline soil in China.</title>
        <authorList>
            <person name="Tang S.-K."/>
        </authorList>
    </citation>
    <scope>NUCLEOTIDE SEQUENCE [LARGE SCALE GENOMIC DNA]</scope>
    <source>
        <strain evidence="2 3">YIM 96934</strain>
    </source>
</reference>
<dbReference type="Pfam" id="PF12679">
    <property type="entry name" value="ABC2_membrane_2"/>
    <property type="match status" value="1"/>
</dbReference>
<dbReference type="PANTHER" id="PTHR37305">
    <property type="entry name" value="INTEGRAL MEMBRANE PROTEIN-RELATED"/>
    <property type="match status" value="1"/>
</dbReference>
<organism evidence="2 3">
    <name type="scientific">Phytoactinopolyspora halophila</name>
    <dbReference type="NCBI Taxonomy" id="1981511"/>
    <lineage>
        <taxon>Bacteria</taxon>
        <taxon>Bacillati</taxon>
        <taxon>Actinomycetota</taxon>
        <taxon>Actinomycetes</taxon>
        <taxon>Jiangellales</taxon>
        <taxon>Jiangellaceae</taxon>
        <taxon>Phytoactinopolyspora</taxon>
    </lineage>
</organism>
<gene>
    <name evidence="2" type="ORF">DPM12_17775</name>
</gene>
<dbReference type="RefSeq" id="WP_112259700.1">
    <property type="nucleotide sequence ID" value="NZ_QMIG01000023.1"/>
</dbReference>
<keyword evidence="1" id="KW-1133">Transmembrane helix</keyword>
<dbReference type="AlphaFoldDB" id="A0A329QGV4"/>
<keyword evidence="3" id="KW-1185">Reference proteome</keyword>
<dbReference type="EMBL" id="QMIG01000023">
    <property type="protein sequence ID" value="RAW10959.1"/>
    <property type="molecule type" value="Genomic_DNA"/>
</dbReference>
<accession>A0A329QGV4</accession>
<sequence>MGPLVFRQMLRERRRGMLWWSLAVAALTLITGASYPAVRDAGEGLDQFMESMPEGVLEMMGATDGITSPAGYLNSQFHSNIFPIVLLIFGISVAAWAVAGSEREGTLESLLANPVHRWRVGVERFAGAAVLLAGLALIATALLVAFRSPFELDELGVGEMIAAGVGALLLALLFTAITYASGAATGSKGWAIAAGAGLATATYVVYGLSSFVDLLDSVRWISPWYWFLSPSPLREGWTFEAIGVPLLVTIPVVIIGTVVFTRRDLT</sequence>
<keyword evidence="1" id="KW-0812">Transmembrane</keyword>
<feature type="transmembrane region" description="Helical" evidence="1">
    <location>
        <begin position="81"/>
        <end position="99"/>
    </location>
</feature>
<feature type="transmembrane region" description="Helical" evidence="1">
    <location>
        <begin position="125"/>
        <end position="148"/>
    </location>
</feature>
<dbReference type="GO" id="GO:0140359">
    <property type="term" value="F:ABC-type transporter activity"/>
    <property type="evidence" value="ECO:0007669"/>
    <property type="project" value="InterPro"/>
</dbReference>
<evidence type="ECO:0000313" key="2">
    <source>
        <dbReference type="EMBL" id="RAW10959.1"/>
    </source>
</evidence>